<dbReference type="EMBL" id="OX596088">
    <property type="protein sequence ID" value="CAN0511534.1"/>
    <property type="molecule type" value="Genomic_DNA"/>
</dbReference>
<dbReference type="Proteomes" id="UP001162501">
    <property type="component" value="Chromosome 4"/>
</dbReference>
<proteinExistence type="predicted"/>
<sequence length="152" mass="16679">MTLGKACDHTESRTGLWDEERGRKWAGWRRVVAAGLLVPSLNGELQRPPTEPQAKGLYLPCLSVLPCYRVPCIWIPFLDPRPDGLTPVWTGKPALDTSPRPTSLSSICTAGIRALSLPLSAWGSAQPLSNHQTCSARCSWAQSRARFSGLWL</sequence>
<organism evidence="1 2">
    <name type="scientific">Rangifer tarandus platyrhynchus</name>
    <name type="common">Svalbard reindeer</name>
    <dbReference type="NCBI Taxonomy" id="3082113"/>
    <lineage>
        <taxon>Eukaryota</taxon>
        <taxon>Metazoa</taxon>
        <taxon>Chordata</taxon>
        <taxon>Craniata</taxon>
        <taxon>Vertebrata</taxon>
        <taxon>Euteleostomi</taxon>
        <taxon>Mammalia</taxon>
        <taxon>Eutheria</taxon>
        <taxon>Laurasiatheria</taxon>
        <taxon>Artiodactyla</taxon>
        <taxon>Ruminantia</taxon>
        <taxon>Pecora</taxon>
        <taxon>Cervidae</taxon>
        <taxon>Odocoileinae</taxon>
        <taxon>Rangifer</taxon>
    </lineage>
</organism>
<name>A0AC59ZV53_RANTA</name>
<protein>
    <submittedName>
        <fullName evidence="1">Uncharacterized protein</fullName>
    </submittedName>
</protein>
<reference evidence="1" key="2">
    <citation type="submission" date="2025-03" db="EMBL/GenBank/DDBJ databases">
        <authorList>
            <consortium name="ELIXIR-Norway"/>
            <consortium name="Elixir Norway"/>
        </authorList>
    </citation>
    <scope>NUCLEOTIDE SEQUENCE</scope>
</reference>
<accession>A0AC59ZV53</accession>
<evidence type="ECO:0000313" key="1">
    <source>
        <dbReference type="EMBL" id="CAN0511534.1"/>
    </source>
</evidence>
<evidence type="ECO:0000313" key="2">
    <source>
        <dbReference type="Proteomes" id="UP001162501"/>
    </source>
</evidence>
<gene>
    <name evidence="1" type="ORF">MRATA1EN22A_LOCUS23093</name>
</gene>
<reference evidence="1" key="1">
    <citation type="submission" date="2023-05" db="EMBL/GenBank/DDBJ databases">
        <authorList>
            <consortium name="ELIXIR-Norway"/>
        </authorList>
    </citation>
    <scope>NUCLEOTIDE SEQUENCE</scope>
</reference>